<evidence type="ECO:0000256" key="1">
    <source>
        <dbReference type="ARBA" id="ARBA00004141"/>
    </source>
</evidence>
<comment type="similarity">
    <text evidence="2">Belongs to the autoinducer-2 exporter (AI-2E) (TC 2.A.86) family.</text>
</comment>
<comment type="subcellular location">
    <subcellularLocation>
        <location evidence="1">Membrane</location>
        <topology evidence="1">Multi-pass membrane protein</topology>
    </subcellularLocation>
</comment>
<name>A0A1G2BG10_9BACT</name>
<keyword evidence="4 6" id="KW-1133">Transmembrane helix</keyword>
<feature type="transmembrane region" description="Helical" evidence="6">
    <location>
        <begin position="7"/>
        <end position="23"/>
    </location>
</feature>
<protein>
    <recommendedName>
        <fullName evidence="9">AI-2E family transporter</fullName>
    </recommendedName>
</protein>
<evidence type="ECO:0000256" key="4">
    <source>
        <dbReference type="ARBA" id="ARBA00022989"/>
    </source>
</evidence>
<evidence type="ECO:0000313" key="8">
    <source>
        <dbReference type="Proteomes" id="UP000176420"/>
    </source>
</evidence>
<dbReference type="AlphaFoldDB" id="A0A1G2BG10"/>
<feature type="transmembrane region" description="Helical" evidence="6">
    <location>
        <begin position="232"/>
        <end position="253"/>
    </location>
</feature>
<feature type="transmembrane region" description="Helical" evidence="6">
    <location>
        <begin position="29"/>
        <end position="47"/>
    </location>
</feature>
<dbReference type="InterPro" id="IPR002549">
    <property type="entry name" value="AI-2E-like"/>
</dbReference>
<keyword evidence="5 6" id="KW-0472">Membrane</keyword>
<organism evidence="7 8">
    <name type="scientific">Candidatus Kerfeldbacteria bacterium RIFOXYB2_FULL_38_14</name>
    <dbReference type="NCBI Taxonomy" id="1798547"/>
    <lineage>
        <taxon>Bacteria</taxon>
        <taxon>Candidatus Kerfeldiibacteriota</taxon>
    </lineage>
</organism>
<evidence type="ECO:0000256" key="5">
    <source>
        <dbReference type="ARBA" id="ARBA00023136"/>
    </source>
</evidence>
<dbReference type="PANTHER" id="PTHR21716">
    <property type="entry name" value="TRANSMEMBRANE PROTEIN"/>
    <property type="match status" value="1"/>
</dbReference>
<keyword evidence="3 6" id="KW-0812">Transmembrane</keyword>
<evidence type="ECO:0000256" key="6">
    <source>
        <dbReference type="SAM" id="Phobius"/>
    </source>
</evidence>
<dbReference type="EMBL" id="MHKI01000004">
    <property type="protein sequence ID" value="OGY88094.1"/>
    <property type="molecule type" value="Genomic_DNA"/>
</dbReference>
<feature type="transmembrane region" description="Helical" evidence="6">
    <location>
        <begin position="151"/>
        <end position="169"/>
    </location>
</feature>
<evidence type="ECO:0000256" key="2">
    <source>
        <dbReference type="ARBA" id="ARBA00009773"/>
    </source>
</evidence>
<feature type="transmembrane region" description="Helical" evidence="6">
    <location>
        <begin position="260"/>
        <end position="282"/>
    </location>
</feature>
<evidence type="ECO:0008006" key="9">
    <source>
        <dbReference type="Google" id="ProtNLM"/>
    </source>
</evidence>
<reference evidence="7 8" key="1">
    <citation type="journal article" date="2016" name="Nat. Commun.">
        <title>Thousands of microbial genomes shed light on interconnected biogeochemical processes in an aquifer system.</title>
        <authorList>
            <person name="Anantharaman K."/>
            <person name="Brown C.T."/>
            <person name="Hug L.A."/>
            <person name="Sharon I."/>
            <person name="Castelle C.J."/>
            <person name="Probst A.J."/>
            <person name="Thomas B.C."/>
            <person name="Singh A."/>
            <person name="Wilkins M.J."/>
            <person name="Karaoz U."/>
            <person name="Brodie E.L."/>
            <person name="Williams K.H."/>
            <person name="Hubbard S.S."/>
            <person name="Banfield J.F."/>
        </authorList>
    </citation>
    <scope>NUCLEOTIDE SEQUENCE [LARGE SCALE GENOMIC DNA]</scope>
</reference>
<feature type="transmembrane region" description="Helical" evidence="6">
    <location>
        <begin position="302"/>
        <end position="332"/>
    </location>
</feature>
<proteinExistence type="inferred from homology"/>
<sequence>MDFKKIQTVAFFALLIGISILFYRLVAPYLFAIFWAAIIASIFYPLYKKLLKKIKSPKLSAGLTLVVAILVVLIPLSFILGLVAKQAVDTYNKFNNPTTLTSLQSYAENFVANNTVQKIIGQVNLQEKIKTVTTTISTNSLSWLKTGSQNTLALLLQAFIMLYSLYYFLKDGDRWLRHLMHLLPFGDNNEAVLYEKFASTGKATLKGTILIGSIQGIFGGILFFIVGIPSAVFWALIMIVMSIIPAVGSFIILYPAALYLIIIGHVWQALVIIIGSVLIGFIDNLLRPPLVGKDMELPPLIIFFATIGGLSVFGISGVVIGPIIAAFFFAVLEMYEHKYKKELDSTKT</sequence>
<dbReference type="Pfam" id="PF01594">
    <property type="entry name" value="AI-2E_transport"/>
    <property type="match status" value="1"/>
</dbReference>
<dbReference type="Proteomes" id="UP000176420">
    <property type="component" value="Unassembled WGS sequence"/>
</dbReference>
<accession>A0A1G2BG10</accession>
<dbReference type="GO" id="GO:0016020">
    <property type="term" value="C:membrane"/>
    <property type="evidence" value="ECO:0007669"/>
    <property type="project" value="UniProtKB-SubCell"/>
</dbReference>
<comment type="caution">
    <text evidence="7">The sequence shown here is derived from an EMBL/GenBank/DDBJ whole genome shotgun (WGS) entry which is preliminary data.</text>
</comment>
<evidence type="ECO:0000313" key="7">
    <source>
        <dbReference type="EMBL" id="OGY88094.1"/>
    </source>
</evidence>
<gene>
    <name evidence="7" type="ORF">A2319_01540</name>
</gene>
<evidence type="ECO:0000256" key="3">
    <source>
        <dbReference type="ARBA" id="ARBA00022692"/>
    </source>
</evidence>
<feature type="transmembrane region" description="Helical" evidence="6">
    <location>
        <begin position="59"/>
        <end position="84"/>
    </location>
</feature>
<dbReference type="PANTHER" id="PTHR21716:SF4">
    <property type="entry name" value="TRANSMEMBRANE PROTEIN 245"/>
    <property type="match status" value="1"/>
</dbReference>
<feature type="transmembrane region" description="Helical" evidence="6">
    <location>
        <begin position="207"/>
        <end position="226"/>
    </location>
</feature>